<dbReference type="EMBL" id="CABVLZ010000004">
    <property type="protein sequence ID" value="VVU95282.1"/>
    <property type="molecule type" value="Genomic_DNA"/>
</dbReference>
<feature type="region of interest" description="Disordered" evidence="1">
    <location>
        <begin position="194"/>
        <end position="315"/>
    </location>
</feature>
<evidence type="ECO:0000313" key="2">
    <source>
        <dbReference type="EMBL" id="VVU95282.1"/>
    </source>
</evidence>
<feature type="compositionally biased region" description="Low complexity" evidence="1">
    <location>
        <begin position="265"/>
        <end position="309"/>
    </location>
</feature>
<proteinExistence type="predicted"/>
<accession>A0A5E8CM21</accession>
<reference evidence="2" key="1">
    <citation type="submission" date="2019-09" db="EMBL/GenBank/DDBJ databases">
        <authorList>
            <person name="Needham M D."/>
        </authorList>
    </citation>
    <scope>NUCLEOTIDE SEQUENCE</scope>
</reference>
<sequence length="441" mass="48617">MNINFNIEYQRLADFKKFNKKINDKLINLGGNISEITELNKDLFKDIERIPSTNYNGPVFNFNPSKDLFNKKKYNFSLKDLSQADIYTPTSSIDLIPISKKEITSNQRTKNQSKINLNLKNKILKKKSTMANPSLLTPNLGKPIKVNTNYSSTIPQNIKIKKTGPINNLDEQTSSGQTYVSYRPDITINYEQPQVSSMQQPQVSSMQQPSVSSMQQPSVSSMQQPSVSSMQQPSVSSMQQPQVSSMQQPSVSSDQTYTYYNPDVIPIDPGSPSGIKPSIPIDASSSSGIKPSIPIDASSSSGIKPSIPIDASSSSEIKPSITIDASSSSEIKPLSGPDGTPIDSYTSSEIKPIISPDESPITVASGDTYNKIQRSDEILRENNKGPVTKKVSYPIIYQDSGLLLKDLERLKEQNKIKDKAIKILIEKGTENVESLVNILNK</sequence>
<gene>
    <name evidence="2" type="ORF">CPAV1605_1030</name>
</gene>
<feature type="compositionally biased region" description="Low complexity" evidence="1">
    <location>
        <begin position="194"/>
        <end position="253"/>
    </location>
</feature>
<name>A0A5E8CM21_9ZZZZ</name>
<evidence type="ECO:0000256" key="1">
    <source>
        <dbReference type="SAM" id="MobiDB-lite"/>
    </source>
</evidence>
<dbReference type="AlphaFoldDB" id="A0A5E8CM21"/>
<organism evidence="2">
    <name type="scientific">seawater metagenome</name>
    <dbReference type="NCBI Taxonomy" id="1561972"/>
    <lineage>
        <taxon>unclassified sequences</taxon>
        <taxon>metagenomes</taxon>
        <taxon>ecological metagenomes</taxon>
    </lineage>
</organism>
<protein>
    <submittedName>
        <fullName evidence="2">Uncharacterized protein</fullName>
    </submittedName>
</protein>